<dbReference type="EMBL" id="BKCJ010991531">
    <property type="protein sequence ID" value="GFC61878.1"/>
    <property type="molecule type" value="Genomic_DNA"/>
</dbReference>
<feature type="non-terminal residue" evidence="1">
    <location>
        <position position="1"/>
    </location>
</feature>
<sequence length="50" mass="5198">ASACLISASVSMIRASVCVGKLRYTTTLVLRSVYTSGKSSSTVGFDCNCC</sequence>
<proteinExistence type="predicted"/>
<reference evidence="1" key="1">
    <citation type="journal article" date="2019" name="Sci. Rep.">
        <title>Draft genome of Tanacetum cinerariifolium, the natural source of mosquito coil.</title>
        <authorList>
            <person name="Yamashiro T."/>
            <person name="Shiraishi A."/>
            <person name="Satake H."/>
            <person name="Nakayama K."/>
        </authorList>
    </citation>
    <scope>NUCLEOTIDE SEQUENCE</scope>
</reference>
<comment type="caution">
    <text evidence="1">The sequence shown here is derived from an EMBL/GenBank/DDBJ whole genome shotgun (WGS) entry which is preliminary data.</text>
</comment>
<name>A0A699Q8B8_TANCI</name>
<organism evidence="1">
    <name type="scientific">Tanacetum cinerariifolium</name>
    <name type="common">Dalmatian daisy</name>
    <name type="synonym">Chrysanthemum cinerariifolium</name>
    <dbReference type="NCBI Taxonomy" id="118510"/>
    <lineage>
        <taxon>Eukaryota</taxon>
        <taxon>Viridiplantae</taxon>
        <taxon>Streptophyta</taxon>
        <taxon>Embryophyta</taxon>
        <taxon>Tracheophyta</taxon>
        <taxon>Spermatophyta</taxon>
        <taxon>Magnoliopsida</taxon>
        <taxon>eudicotyledons</taxon>
        <taxon>Gunneridae</taxon>
        <taxon>Pentapetalae</taxon>
        <taxon>asterids</taxon>
        <taxon>campanulids</taxon>
        <taxon>Asterales</taxon>
        <taxon>Asteraceae</taxon>
        <taxon>Asteroideae</taxon>
        <taxon>Anthemideae</taxon>
        <taxon>Anthemidinae</taxon>
        <taxon>Tanacetum</taxon>
    </lineage>
</organism>
<protein>
    <submittedName>
        <fullName evidence="1">Uncharacterized protein</fullName>
    </submittedName>
</protein>
<gene>
    <name evidence="1" type="ORF">Tci_833848</name>
</gene>
<dbReference type="AlphaFoldDB" id="A0A699Q8B8"/>
<accession>A0A699Q8B8</accession>
<evidence type="ECO:0000313" key="1">
    <source>
        <dbReference type="EMBL" id="GFC61878.1"/>
    </source>
</evidence>